<keyword evidence="5 8" id="KW-0067">ATP-binding</keyword>
<feature type="region of interest" description="Disordered" evidence="7">
    <location>
        <begin position="152"/>
        <end position="171"/>
    </location>
</feature>
<name>A0A3E2C8E1_GARVA</name>
<evidence type="ECO:0000256" key="5">
    <source>
        <dbReference type="ARBA" id="ARBA00022840"/>
    </source>
</evidence>
<accession>A0A3E2C8E1</accession>
<evidence type="ECO:0000256" key="1">
    <source>
        <dbReference type="ARBA" id="ARBA00004202"/>
    </source>
</evidence>
<dbReference type="GO" id="GO:0005886">
    <property type="term" value="C:plasma membrane"/>
    <property type="evidence" value="ECO:0007669"/>
    <property type="project" value="UniProtKB-SubCell"/>
</dbReference>
<evidence type="ECO:0000256" key="7">
    <source>
        <dbReference type="SAM" id="MobiDB-lite"/>
    </source>
</evidence>
<dbReference type="GO" id="GO:0046677">
    <property type="term" value="P:response to antibiotic"/>
    <property type="evidence" value="ECO:0007669"/>
    <property type="project" value="UniProtKB-KW"/>
</dbReference>
<dbReference type="SUPFAM" id="SSF52540">
    <property type="entry name" value="P-loop containing nucleoside triphosphate hydrolases"/>
    <property type="match status" value="1"/>
</dbReference>
<gene>
    <name evidence="8" type="ORF">CG405_06095</name>
</gene>
<feature type="non-terminal residue" evidence="8">
    <location>
        <position position="1"/>
    </location>
</feature>
<comment type="caution">
    <text evidence="8">The sequence shown here is derived from an EMBL/GenBank/DDBJ whole genome shotgun (WGS) entry which is preliminary data.</text>
</comment>
<reference evidence="8 9" key="1">
    <citation type="submission" date="2017-07" db="EMBL/GenBank/DDBJ databases">
        <title>A comparative genomics approach to explaining the enigmatic role of Gardnerella vaginalis in the vaginal microbiome.</title>
        <authorList>
            <person name="Vancuren S.J."/>
            <person name="Hill J.E."/>
        </authorList>
    </citation>
    <scope>NUCLEOTIDE SEQUENCE [LARGE SCALE GENOMIC DNA]</scope>
    <source>
        <strain evidence="8 9">WP023</strain>
    </source>
</reference>
<dbReference type="PANTHER" id="PTHR42711">
    <property type="entry name" value="ABC TRANSPORTER ATP-BINDING PROTEIN"/>
    <property type="match status" value="1"/>
</dbReference>
<evidence type="ECO:0000256" key="3">
    <source>
        <dbReference type="ARBA" id="ARBA00022448"/>
    </source>
</evidence>
<evidence type="ECO:0000256" key="2">
    <source>
        <dbReference type="ARBA" id="ARBA00005417"/>
    </source>
</evidence>
<evidence type="ECO:0000313" key="9">
    <source>
        <dbReference type="Proteomes" id="UP000258379"/>
    </source>
</evidence>
<dbReference type="InterPro" id="IPR050763">
    <property type="entry name" value="ABC_transporter_ATP-binding"/>
</dbReference>
<dbReference type="AlphaFoldDB" id="A0A3E2C8E1"/>
<comment type="subcellular location">
    <subcellularLocation>
        <location evidence="1">Cell membrane</location>
        <topology evidence="1">Peripheral membrane protein</topology>
    </subcellularLocation>
</comment>
<evidence type="ECO:0000313" key="8">
    <source>
        <dbReference type="EMBL" id="RFT28039.1"/>
    </source>
</evidence>
<proteinExistence type="inferred from homology"/>
<evidence type="ECO:0000256" key="6">
    <source>
        <dbReference type="ARBA" id="ARBA00023251"/>
    </source>
</evidence>
<dbReference type="EMBL" id="NNRU01000005">
    <property type="protein sequence ID" value="RFT28039.1"/>
    <property type="molecule type" value="Genomic_DNA"/>
</dbReference>
<dbReference type="Proteomes" id="UP000258379">
    <property type="component" value="Unassembled WGS sequence"/>
</dbReference>
<dbReference type="GO" id="GO:0005524">
    <property type="term" value="F:ATP binding"/>
    <property type="evidence" value="ECO:0007669"/>
    <property type="project" value="UniProtKB-KW"/>
</dbReference>
<comment type="similarity">
    <text evidence="2">Belongs to the ABC transporter superfamily.</text>
</comment>
<keyword evidence="3" id="KW-0813">Transport</keyword>
<dbReference type="Gene3D" id="3.40.50.300">
    <property type="entry name" value="P-loop containing nucleotide triphosphate hydrolases"/>
    <property type="match status" value="1"/>
</dbReference>
<dbReference type="PANTHER" id="PTHR42711:SF5">
    <property type="entry name" value="ABC TRANSPORTER ATP-BINDING PROTEIN NATA"/>
    <property type="match status" value="1"/>
</dbReference>
<sequence length="171" mass="18531">ENARKVREIIHALRDQGIAILLTTHEMSEAEKLADTVAVINHGNIIAQGSVQQLASLQHIDHVTMYAYDGELSSGTPIVKEELQKLDGVLWCDVFESHGVLNITIAWSKTLSQERNIKIPVDGITRLGDRAASLEETYLAIVQNDNISASNISTSSAATPSSSTSLLPLSK</sequence>
<keyword evidence="4" id="KW-0547">Nucleotide-binding</keyword>
<protein>
    <submittedName>
        <fullName evidence="8">ABC transporter ATP-binding protein</fullName>
    </submittedName>
</protein>
<dbReference type="InterPro" id="IPR027417">
    <property type="entry name" value="P-loop_NTPase"/>
</dbReference>
<organism evidence="8 9">
    <name type="scientific">Gardnerella vaginalis</name>
    <dbReference type="NCBI Taxonomy" id="2702"/>
    <lineage>
        <taxon>Bacteria</taxon>
        <taxon>Bacillati</taxon>
        <taxon>Actinomycetota</taxon>
        <taxon>Actinomycetes</taxon>
        <taxon>Bifidobacteriales</taxon>
        <taxon>Bifidobacteriaceae</taxon>
        <taxon>Gardnerella</taxon>
    </lineage>
</organism>
<keyword evidence="6" id="KW-0046">Antibiotic resistance</keyword>
<evidence type="ECO:0000256" key="4">
    <source>
        <dbReference type="ARBA" id="ARBA00022741"/>
    </source>
</evidence>